<dbReference type="EMBL" id="KL363323">
    <property type="protein sequence ID" value="KFD47533.1"/>
    <property type="molecule type" value="Genomic_DNA"/>
</dbReference>
<protein>
    <submittedName>
        <fullName evidence="2">Uncharacterized protein</fullName>
    </submittedName>
</protein>
<name>A0A085MTJ4_9BILA</name>
<organism evidence="2">
    <name type="scientific">Trichuris suis</name>
    <name type="common">pig whipworm</name>
    <dbReference type="NCBI Taxonomy" id="68888"/>
    <lineage>
        <taxon>Eukaryota</taxon>
        <taxon>Metazoa</taxon>
        <taxon>Ecdysozoa</taxon>
        <taxon>Nematoda</taxon>
        <taxon>Enoplea</taxon>
        <taxon>Dorylaimia</taxon>
        <taxon>Trichinellida</taxon>
        <taxon>Trichuridae</taxon>
        <taxon>Trichuris</taxon>
    </lineage>
</organism>
<evidence type="ECO:0000313" key="1">
    <source>
        <dbReference type="EMBL" id="KFD47533.1"/>
    </source>
</evidence>
<proteinExistence type="predicted"/>
<gene>
    <name evidence="1" type="ORF">M513_11577</name>
    <name evidence="2" type="ORF">M514_11577</name>
</gene>
<dbReference type="AlphaFoldDB" id="A0A085MTJ4"/>
<sequence length="92" mass="10347">MVLSLRTSHWLDEVIGVVHMQMHEAFVWHTTIPSPFARDNGGPGSLLLFYHRNLSLAAAPISNRDDEAFTGCPPPELNGNLIPRHMVDFVRK</sequence>
<accession>A0A085MTJ4</accession>
<reference evidence="2 3" key="1">
    <citation type="journal article" date="2014" name="Nat. Genet.">
        <title>Genome and transcriptome of the porcine whipworm Trichuris suis.</title>
        <authorList>
            <person name="Jex A.R."/>
            <person name="Nejsum P."/>
            <person name="Schwarz E.M."/>
            <person name="Hu L."/>
            <person name="Young N.D."/>
            <person name="Hall R.S."/>
            <person name="Korhonen P.K."/>
            <person name="Liao S."/>
            <person name="Thamsborg S."/>
            <person name="Xia J."/>
            <person name="Xu P."/>
            <person name="Wang S."/>
            <person name="Scheerlinck J.P."/>
            <person name="Hofmann A."/>
            <person name="Sternberg P.W."/>
            <person name="Wang J."/>
            <person name="Gasser R.B."/>
        </authorList>
    </citation>
    <scope>NUCLEOTIDE SEQUENCE [LARGE SCALE GENOMIC DNA]</scope>
    <source>
        <strain evidence="2">DCEP-RM93F</strain>
        <strain evidence="1">DCEP-RM93M</strain>
    </source>
</reference>
<keyword evidence="3" id="KW-1185">Reference proteome</keyword>
<dbReference type="Proteomes" id="UP000030758">
    <property type="component" value="Unassembled WGS sequence"/>
</dbReference>
<feature type="non-terminal residue" evidence="2">
    <location>
        <position position="92"/>
    </location>
</feature>
<dbReference type="EMBL" id="KL367662">
    <property type="protein sequence ID" value="KFD60540.1"/>
    <property type="molecule type" value="Genomic_DNA"/>
</dbReference>
<evidence type="ECO:0000313" key="3">
    <source>
        <dbReference type="Proteomes" id="UP000030764"/>
    </source>
</evidence>
<evidence type="ECO:0000313" key="2">
    <source>
        <dbReference type="EMBL" id="KFD60540.1"/>
    </source>
</evidence>
<dbReference type="Proteomes" id="UP000030764">
    <property type="component" value="Unassembled WGS sequence"/>
</dbReference>